<reference evidence="3" key="1">
    <citation type="submission" date="2016-11" db="UniProtKB">
        <authorList>
            <consortium name="WormBaseParasite"/>
        </authorList>
    </citation>
    <scope>IDENTIFICATION</scope>
</reference>
<organism evidence="2 3">
    <name type="scientific">Steinernema glaseri</name>
    <dbReference type="NCBI Taxonomy" id="37863"/>
    <lineage>
        <taxon>Eukaryota</taxon>
        <taxon>Metazoa</taxon>
        <taxon>Ecdysozoa</taxon>
        <taxon>Nematoda</taxon>
        <taxon>Chromadorea</taxon>
        <taxon>Rhabditida</taxon>
        <taxon>Tylenchina</taxon>
        <taxon>Panagrolaimomorpha</taxon>
        <taxon>Strongyloidoidea</taxon>
        <taxon>Steinernematidae</taxon>
        <taxon>Steinernema</taxon>
    </lineage>
</organism>
<keyword evidence="2" id="KW-1185">Reference proteome</keyword>
<accession>A0A1I8AMQ6</accession>
<dbReference type="AlphaFoldDB" id="A0A1I8AMQ6"/>
<feature type="region of interest" description="Disordered" evidence="1">
    <location>
        <begin position="74"/>
        <end position="102"/>
    </location>
</feature>
<sequence>MNPFMLGGNASYAVAPSYVEGGGMYQGVGGQVTHASSDARLPVFDNADVHRRGLLQHPFLPVPRVRAPLPLLRGGQHRHAGLPERHLRAARPEPAAPAARLLDAERAEQFQWQ</sequence>
<evidence type="ECO:0000313" key="3">
    <source>
        <dbReference type="WBParaSite" id="L893_g7315.t1"/>
    </source>
</evidence>
<dbReference type="WBParaSite" id="L893_g7315.t1">
    <property type="protein sequence ID" value="L893_g7315.t1"/>
    <property type="gene ID" value="L893_g7315"/>
</dbReference>
<feature type="compositionally biased region" description="Basic and acidic residues" evidence="1">
    <location>
        <begin position="81"/>
        <end position="91"/>
    </location>
</feature>
<name>A0A1I8AMQ6_9BILA</name>
<feature type="compositionally biased region" description="Low complexity" evidence="1">
    <location>
        <begin position="92"/>
        <end position="101"/>
    </location>
</feature>
<dbReference type="Proteomes" id="UP000095287">
    <property type="component" value="Unplaced"/>
</dbReference>
<evidence type="ECO:0000256" key="1">
    <source>
        <dbReference type="SAM" id="MobiDB-lite"/>
    </source>
</evidence>
<evidence type="ECO:0000313" key="2">
    <source>
        <dbReference type="Proteomes" id="UP000095287"/>
    </source>
</evidence>
<protein>
    <submittedName>
        <fullName evidence="3">Uncharacterized protein</fullName>
    </submittedName>
</protein>
<proteinExistence type="predicted"/>